<keyword evidence="7" id="KW-1015">Disulfide bond</keyword>
<evidence type="ECO:0000256" key="7">
    <source>
        <dbReference type="ARBA" id="ARBA00023157"/>
    </source>
</evidence>
<keyword evidence="3 9" id="KW-0285">Flavoprotein</keyword>
<evidence type="ECO:0000313" key="11">
    <source>
        <dbReference type="Ensembl" id="ENSDNVP00000019266.1"/>
    </source>
</evidence>
<dbReference type="Proteomes" id="UP000694423">
    <property type="component" value="Unplaced"/>
</dbReference>
<dbReference type="InterPro" id="IPR017905">
    <property type="entry name" value="ERV/ALR_sulphydryl_oxidase"/>
</dbReference>
<dbReference type="PROSITE" id="PS51324">
    <property type="entry name" value="ERV_ALR"/>
    <property type="match status" value="1"/>
</dbReference>
<keyword evidence="4 9" id="KW-0274">FAD</keyword>
<dbReference type="AlphaFoldDB" id="A0A8C4PAY8"/>
<accession>A0A8C4PAY8</accession>
<evidence type="ECO:0000259" key="10">
    <source>
        <dbReference type="PROSITE" id="PS51324"/>
    </source>
</evidence>
<dbReference type="EC" id="1.8.3.2" evidence="9"/>
<evidence type="ECO:0000256" key="6">
    <source>
        <dbReference type="ARBA" id="ARBA00023128"/>
    </source>
</evidence>
<organism evidence="11 12">
    <name type="scientific">Dromaius novaehollandiae</name>
    <name type="common">Emu</name>
    <dbReference type="NCBI Taxonomy" id="8790"/>
    <lineage>
        <taxon>Eukaryota</taxon>
        <taxon>Metazoa</taxon>
        <taxon>Chordata</taxon>
        <taxon>Craniata</taxon>
        <taxon>Vertebrata</taxon>
        <taxon>Euteleostomi</taxon>
        <taxon>Archelosauria</taxon>
        <taxon>Archosauria</taxon>
        <taxon>Dinosauria</taxon>
        <taxon>Saurischia</taxon>
        <taxon>Theropoda</taxon>
        <taxon>Coelurosauria</taxon>
        <taxon>Aves</taxon>
        <taxon>Palaeognathae</taxon>
        <taxon>Casuariiformes</taxon>
        <taxon>Dromaiidae</taxon>
        <taxon>Dromaius</taxon>
    </lineage>
</organism>
<dbReference type="Pfam" id="PF04777">
    <property type="entry name" value="Evr1_Alr"/>
    <property type="match status" value="1"/>
</dbReference>
<evidence type="ECO:0000256" key="9">
    <source>
        <dbReference type="RuleBase" id="RU371123"/>
    </source>
</evidence>
<comment type="catalytic activity">
    <reaction evidence="8 9">
        <text>2 R'C(R)SH + O2 = R'C(R)S-S(R)CR' + H2O2</text>
        <dbReference type="Rhea" id="RHEA:17357"/>
        <dbReference type="ChEBI" id="CHEBI:15379"/>
        <dbReference type="ChEBI" id="CHEBI:16240"/>
        <dbReference type="ChEBI" id="CHEBI:16520"/>
        <dbReference type="ChEBI" id="CHEBI:17412"/>
        <dbReference type="EC" id="1.8.3.2"/>
    </reaction>
</comment>
<feature type="domain" description="ERV/ALR sulfhydryl oxidase" evidence="10">
    <location>
        <begin position="20"/>
        <end position="120"/>
    </location>
</feature>
<protein>
    <recommendedName>
        <fullName evidence="9">Sulfhydryl oxidase</fullName>
        <ecNumber evidence="9">1.8.3.2</ecNumber>
    </recommendedName>
</protein>
<evidence type="ECO:0000256" key="4">
    <source>
        <dbReference type="ARBA" id="ARBA00022827"/>
    </source>
</evidence>
<sequence>MSSTSFRYLLKRRRKKAAERPLDTEELGRKTWAFLHTMAAYYPEQPSSTQQQEMAQFFKLLSKFYPCETCANNLRNSLSTKKPDTSSRENLCQWLCELHNDVNKMLGKPPFNCSQVYERWRKGCKSGSSR</sequence>
<dbReference type="InterPro" id="IPR036774">
    <property type="entry name" value="ERV/ALR_sulphydryl_oxid_sf"/>
</dbReference>
<dbReference type="PANTHER" id="PTHR12645">
    <property type="entry name" value="ALR/ERV"/>
    <property type="match status" value="1"/>
</dbReference>
<reference evidence="11" key="2">
    <citation type="submission" date="2025-09" db="UniProtKB">
        <authorList>
            <consortium name="Ensembl"/>
        </authorList>
    </citation>
    <scope>IDENTIFICATION</scope>
</reference>
<dbReference type="SUPFAM" id="SSF69000">
    <property type="entry name" value="FAD-dependent thiol oxidase"/>
    <property type="match status" value="1"/>
</dbReference>
<proteinExistence type="predicted"/>
<dbReference type="GO" id="GO:0005758">
    <property type="term" value="C:mitochondrial intermembrane space"/>
    <property type="evidence" value="ECO:0007669"/>
    <property type="project" value="UniProtKB-SubCell"/>
</dbReference>
<dbReference type="InterPro" id="IPR039799">
    <property type="entry name" value="ALR/ERV"/>
</dbReference>
<dbReference type="PANTHER" id="PTHR12645:SF0">
    <property type="entry name" value="FAD-LINKED SULFHYDRYL OXIDASE ALR"/>
    <property type="match status" value="1"/>
</dbReference>
<keyword evidence="6" id="KW-0496">Mitochondrion</keyword>
<keyword evidence="5 9" id="KW-0560">Oxidoreductase</keyword>
<reference evidence="11" key="1">
    <citation type="submission" date="2025-08" db="UniProtKB">
        <authorList>
            <consortium name="Ensembl"/>
        </authorList>
    </citation>
    <scope>IDENTIFICATION</scope>
</reference>
<dbReference type="GO" id="GO:0050660">
    <property type="term" value="F:flavin adenine dinucleotide binding"/>
    <property type="evidence" value="ECO:0007669"/>
    <property type="project" value="TreeGrafter"/>
</dbReference>
<dbReference type="Ensembl" id="ENSDNVT00000023222.1">
    <property type="protein sequence ID" value="ENSDNVP00000019266.1"/>
    <property type="gene ID" value="ENSDNVG00000013503.1"/>
</dbReference>
<comment type="subcellular location">
    <subcellularLocation>
        <location evidence="2">Mitochondrion intermembrane space</location>
    </subcellularLocation>
</comment>
<keyword evidence="12" id="KW-1185">Reference proteome</keyword>
<name>A0A8C4PAY8_DRONO</name>
<dbReference type="FunFam" id="1.20.120.310:FF:000003">
    <property type="entry name" value="Sulfhydryl oxidase"/>
    <property type="match status" value="1"/>
</dbReference>
<evidence type="ECO:0000256" key="3">
    <source>
        <dbReference type="ARBA" id="ARBA00022630"/>
    </source>
</evidence>
<comment type="cofactor">
    <cofactor evidence="1 9">
        <name>FAD</name>
        <dbReference type="ChEBI" id="CHEBI:57692"/>
    </cofactor>
</comment>
<evidence type="ECO:0000256" key="5">
    <source>
        <dbReference type="ARBA" id="ARBA00023002"/>
    </source>
</evidence>
<dbReference type="GO" id="GO:0016971">
    <property type="term" value="F:flavin-dependent sulfhydryl oxidase activity"/>
    <property type="evidence" value="ECO:0007669"/>
    <property type="project" value="InterPro"/>
</dbReference>
<evidence type="ECO:0000256" key="8">
    <source>
        <dbReference type="ARBA" id="ARBA00048864"/>
    </source>
</evidence>
<evidence type="ECO:0000256" key="2">
    <source>
        <dbReference type="ARBA" id="ARBA00004569"/>
    </source>
</evidence>
<evidence type="ECO:0000313" key="12">
    <source>
        <dbReference type="Proteomes" id="UP000694423"/>
    </source>
</evidence>
<dbReference type="Gene3D" id="1.20.120.310">
    <property type="entry name" value="ERV/ALR sulfhydryl oxidase domain"/>
    <property type="match status" value="1"/>
</dbReference>
<evidence type="ECO:0000256" key="1">
    <source>
        <dbReference type="ARBA" id="ARBA00001974"/>
    </source>
</evidence>